<dbReference type="GO" id="GO:0008239">
    <property type="term" value="F:dipeptidyl-peptidase activity"/>
    <property type="evidence" value="ECO:0007669"/>
    <property type="project" value="TreeGrafter"/>
</dbReference>
<dbReference type="InterPro" id="IPR002469">
    <property type="entry name" value="Peptidase_S9B_N"/>
</dbReference>
<sequence>MAGAQSPSSTPASAPALTLDQAMAHPDWIGPPVETAWWALDGQQAYFTLKRAGSPVRDTWRQPIAGGAAVKVEGADLATLDTAQVEFDASRRRAVFVRNGDVFLRELGGALTQLTRSAEAEGEARFAADGRGVIWRVGNDWFRWSPDTRLAQPVALPRAEKDPAAAPDADALRDHQLRLSAALAREKQFREQLRDQAEANRKADPTRAAAPVFLGDKIEIANTALSPDGRWLLVVVQPKGGDRGRGGKMPKYVTESGYEEAEDVRVRVGRNPPQGQQLKLVDLRDGSVRDLALSNLPGIGSDPLADLRKAAKLDALKGDRPVRLDGISWSDDGANAAVMARAVDNKDRWIATVDLGAGKLVPTHRLTDPAWINWNFNDFGWLPGGRTLWFLSEETGYSHLYTVVPGQRANALTRGSWEASSPQWSPDGSTAYFVCNREWPGDYEVCAVPSTGGEVREVTALDGVESYALSPDGSRLLLRWSAHHTPAQLAVQPVAGGEAVKLTDTRSEDYKSRDWLAPQIVKVPSTHGAGTIWGKLYRPATLEAGRKYPVVMFVHGAGYLQNVHARFPVYFREQMFHQLLVERGYIVLDLDYRASEGYGRDWRTAIYRQMGHPELEDYLDGVKYMVAQHQGDAANVGIYGGSYGGFMSFMALFRAPDEFKAGAALRPVTDWTSYNHEYTSNILNTPELDPEAFRKSSPIEYAQNLRGHLLISHGMIDDNVFYQDSVRLAQRLIELKKDHWEMASYPLERHAYQHPESWYDQYRRILQLFERSLKP</sequence>
<proteinExistence type="predicted"/>
<protein>
    <submittedName>
        <fullName evidence="3">S9 family peptidase</fullName>
    </submittedName>
</protein>
<evidence type="ECO:0000313" key="4">
    <source>
        <dbReference type="Proteomes" id="UP000305760"/>
    </source>
</evidence>
<keyword evidence="4" id="KW-1185">Reference proteome</keyword>
<name>A0A5C4RQF4_9GAMM</name>
<dbReference type="Pfam" id="PF00930">
    <property type="entry name" value="DPPIV_N"/>
    <property type="match status" value="1"/>
</dbReference>
<dbReference type="InterPro" id="IPR029058">
    <property type="entry name" value="AB_hydrolase_fold"/>
</dbReference>
<feature type="domain" description="Peptidase S9 prolyl oligopeptidase catalytic" evidence="1">
    <location>
        <begin position="578"/>
        <end position="774"/>
    </location>
</feature>
<dbReference type="SUPFAM" id="SSF53474">
    <property type="entry name" value="alpha/beta-Hydrolases"/>
    <property type="match status" value="1"/>
</dbReference>
<dbReference type="Gene3D" id="3.40.50.1820">
    <property type="entry name" value="alpha/beta hydrolase"/>
    <property type="match status" value="1"/>
</dbReference>
<dbReference type="GO" id="GO:0006508">
    <property type="term" value="P:proteolysis"/>
    <property type="evidence" value="ECO:0007669"/>
    <property type="project" value="InterPro"/>
</dbReference>
<dbReference type="InterPro" id="IPR050278">
    <property type="entry name" value="Serine_Prot_S9B/DPPIV"/>
</dbReference>
<feature type="domain" description="Dipeptidylpeptidase IV N-terminal" evidence="2">
    <location>
        <begin position="324"/>
        <end position="486"/>
    </location>
</feature>
<dbReference type="Proteomes" id="UP000305760">
    <property type="component" value="Unassembled WGS sequence"/>
</dbReference>
<reference evidence="3 4" key="1">
    <citation type="submission" date="2019-03" db="EMBL/GenBank/DDBJ databases">
        <title>Arenimonas daejeonensis sp. nov., isolated from compost.</title>
        <authorList>
            <person name="Jeon C.O."/>
        </authorList>
    </citation>
    <scope>NUCLEOTIDE SEQUENCE [LARGE SCALE GENOMIC DNA]</scope>
    <source>
        <strain evidence="3 4">R29</strain>
    </source>
</reference>
<evidence type="ECO:0000313" key="3">
    <source>
        <dbReference type="EMBL" id="TNJ33372.1"/>
    </source>
</evidence>
<dbReference type="SUPFAM" id="SSF82171">
    <property type="entry name" value="DPP6 N-terminal domain-like"/>
    <property type="match status" value="1"/>
</dbReference>
<evidence type="ECO:0000259" key="1">
    <source>
        <dbReference type="Pfam" id="PF00326"/>
    </source>
</evidence>
<dbReference type="EMBL" id="SMDR01000003">
    <property type="protein sequence ID" value="TNJ33372.1"/>
    <property type="molecule type" value="Genomic_DNA"/>
</dbReference>
<dbReference type="OrthoDB" id="9812921at2"/>
<dbReference type="PANTHER" id="PTHR11731">
    <property type="entry name" value="PROTEASE FAMILY S9B,C DIPEPTIDYL-PEPTIDASE IV-RELATED"/>
    <property type="match status" value="1"/>
</dbReference>
<comment type="caution">
    <text evidence="3">The sequence shown here is derived from an EMBL/GenBank/DDBJ whole genome shotgun (WGS) entry which is preliminary data.</text>
</comment>
<dbReference type="PANTHER" id="PTHR11731:SF193">
    <property type="entry name" value="DIPEPTIDYL PEPTIDASE 9"/>
    <property type="match status" value="1"/>
</dbReference>
<gene>
    <name evidence="3" type="ORF">E1B00_12175</name>
</gene>
<dbReference type="AlphaFoldDB" id="A0A5C4RQF4"/>
<organism evidence="3 4">
    <name type="scientific">Arenimonas terrae</name>
    <dbReference type="NCBI Taxonomy" id="2546226"/>
    <lineage>
        <taxon>Bacteria</taxon>
        <taxon>Pseudomonadati</taxon>
        <taxon>Pseudomonadota</taxon>
        <taxon>Gammaproteobacteria</taxon>
        <taxon>Lysobacterales</taxon>
        <taxon>Lysobacteraceae</taxon>
        <taxon>Arenimonas</taxon>
    </lineage>
</organism>
<accession>A0A5C4RQF4</accession>
<dbReference type="Pfam" id="PF00326">
    <property type="entry name" value="Peptidase_S9"/>
    <property type="match status" value="1"/>
</dbReference>
<evidence type="ECO:0000259" key="2">
    <source>
        <dbReference type="Pfam" id="PF00930"/>
    </source>
</evidence>
<dbReference type="InterPro" id="IPR001375">
    <property type="entry name" value="Peptidase_S9_cat"/>
</dbReference>
<dbReference type="GO" id="GO:0008236">
    <property type="term" value="F:serine-type peptidase activity"/>
    <property type="evidence" value="ECO:0007669"/>
    <property type="project" value="InterPro"/>
</dbReference>
<dbReference type="Gene3D" id="2.140.10.30">
    <property type="entry name" value="Dipeptidylpeptidase IV, N-terminal domain"/>
    <property type="match status" value="1"/>
</dbReference>